<sequence length="173" mass="20025">MDDPSHAMPQRRSEERDRDILDPRGALPGPLPRPGGIPGTYTGRYVPPISALGPLFRYRFEKIHRCRVGYDLDINPRPTTRVLGGYYKSRALVRVYVRDRELGLRPLEELFDTFLHELAHHLEYTEPSSFAARACGRVPGRMHSRLFWKILGELKHRWALLQRADGDESRRPV</sequence>
<evidence type="ECO:0000256" key="1">
    <source>
        <dbReference type="SAM" id="MobiDB-lite"/>
    </source>
</evidence>
<dbReference type="EMBL" id="CP042997">
    <property type="protein sequence ID" value="QEH36890.1"/>
    <property type="molecule type" value="Genomic_DNA"/>
</dbReference>
<dbReference type="Proteomes" id="UP000324233">
    <property type="component" value="Chromosome"/>
</dbReference>
<name>A0A5B9WAI5_9BACT</name>
<evidence type="ECO:0000313" key="2">
    <source>
        <dbReference type="EMBL" id="QEH36890.1"/>
    </source>
</evidence>
<proteinExistence type="predicted"/>
<organism evidence="2 3">
    <name type="scientific">Aquisphaera giovannonii</name>
    <dbReference type="NCBI Taxonomy" id="406548"/>
    <lineage>
        <taxon>Bacteria</taxon>
        <taxon>Pseudomonadati</taxon>
        <taxon>Planctomycetota</taxon>
        <taxon>Planctomycetia</taxon>
        <taxon>Isosphaerales</taxon>
        <taxon>Isosphaeraceae</taxon>
        <taxon>Aquisphaera</taxon>
    </lineage>
</organism>
<dbReference type="AlphaFoldDB" id="A0A5B9WAI5"/>
<evidence type="ECO:0008006" key="4">
    <source>
        <dbReference type="Google" id="ProtNLM"/>
    </source>
</evidence>
<evidence type="ECO:0000313" key="3">
    <source>
        <dbReference type="Proteomes" id="UP000324233"/>
    </source>
</evidence>
<gene>
    <name evidence="2" type="ORF">OJF2_54750</name>
</gene>
<protein>
    <recommendedName>
        <fullName evidence="4">SprT-like family protein</fullName>
    </recommendedName>
</protein>
<feature type="compositionally biased region" description="Basic and acidic residues" evidence="1">
    <location>
        <begin position="11"/>
        <end position="22"/>
    </location>
</feature>
<accession>A0A5B9WAI5</accession>
<dbReference type="KEGG" id="agv:OJF2_54750"/>
<keyword evidence="3" id="KW-1185">Reference proteome</keyword>
<dbReference type="RefSeq" id="WP_246196167.1">
    <property type="nucleotide sequence ID" value="NZ_CP042997.1"/>
</dbReference>
<reference evidence="2 3" key="1">
    <citation type="submission" date="2019-08" db="EMBL/GenBank/DDBJ databases">
        <title>Deep-cultivation of Planctomycetes and their phenomic and genomic characterization uncovers novel biology.</title>
        <authorList>
            <person name="Wiegand S."/>
            <person name="Jogler M."/>
            <person name="Boedeker C."/>
            <person name="Pinto D."/>
            <person name="Vollmers J."/>
            <person name="Rivas-Marin E."/>
            <person name="Kohn T."/>
            <person name="Peeters S.H."/>
            <person name="Heuer A."/>
            <person name="Rast P."/>
            <person name="Oberbeckmann S."/>
            <person name="Bunk B."/>
            <person name="Jeske O."/>
            <person name="Meyerdierks A."/>
            <person name="Storesund J.E."/>
            <person name="Kallscheuer N."/>
            <person name="Luecker S."/>
            <person name="Lage O.M."/>
            <person name="Pohl T."/>
            <person name="Merkel B.J."/>
            <person name="Hornburger P."/>
            <person name="Mueller R.-W."/>
            <person name="Bruemmer F."/>
            <person name="Labrenz M."/>
            <person name="Spormann A.M."/>
            <person name="Op den Camp H."/>
            <person name="Overmann J."/>
            <person name="Amann R."/>
            <person name="Jetten M.S.M."/>
            <person name="Mascher T."/>
            <person name="Medema M.H."/>
            <person name="Devos D.P."/>
            <person name="Kaster A.-K."/>
            <person name="Ovreas L."/>
            <person name="Rohde M."/>
            <person name="Galperin M.Y."/>
            <person name="Jogler C."/>
        </authorList>
    </citation>
    <scope>NUCLEOTIDE SEQUENCE [LARGE SCALE GENOMIC DNA]</scope>
    <source>
        <strain evidence="2 3">OJF2</strain>
    </source>
</reference>
<feature type="region of interest" description="Disordered" evidence="1">
    <location>
        <begin position="1"/>
        <end position="39"/>
    </location>
</feature>